<proteinExistence type="predicted"/>
<dbReference type="Proteomes" id="UP000283269">
    <property type="component" value="Unassembled WGS sequence"/>
</dbReference>
<dbReference type="InParanoid" id="A0A409VZ98"/>
<evidence type="ECO:0000313" key="4">
    <source>
        <dbReference type="Proteomes" id="UP000283269"/>
    </source>
</evidence>
<dbReference type="SUPFAM" id="SSF50630">
    <property type="entry name" value="Acid proteases"/>
    <property type="match status" value="1"/>
</dbReference>
<protein>
    <recommendedName>
        <fullName evidence="2">DUF4100 domain-containing protein</fullName>
    </recommendedName>
</protein>
<evidence type="ECO:0000256" key="1">
    <source>
        <dbReference type="SAM" id="MobiDB-lite"/>
    </source>
</evidence>
<dbReference type="OrthoDB" id="5596707at2759"/>
<dbReference type="Pfam" id="PF13352">
    <property type="entry name" value="DUF4100"/>
    <property type="match status" value="1"/>
</dbReference>
<feature type="domain" description="DUF4100" evidence="2">
    <location>
        <begin position="438"/>
        <end position="495"/>
    </location>
</feature>
<dbReference type="Pfam" id="PF13975">
    <property type="entry name" value="gag-asp_proteas"/>
    <property type="match status" value="1"/>
</dbReference>
<dbReference type="InterPro" id="IPR021109">
    <property type="entry name" value="Peptidase_aspartic_dom_sf"/>
</dbReference>
<keyword evidence="4" id="KW-1185">Reference proteome</keyword>
<name>A0A409VZ98_PSICY</name>
<dbReference type="AlphaFoldDB" id="A0A409VZ98"/>
<dbReference type="EMBL" id="NHYD01003857">
    <property type="protein sequence ID" value="PPQ71592.1"/>
    <property type="molecule type" value="Genomic_DNA"/>
</dbReference>
<accession>A0A409VZ98</accession>
<feature type="compositionally biased region" description="Low complexity" evidence="1">
    <location>
        <begin position="428"/>
        <end position="439"/>
    </location>
</feature>
<organism evidence="3 4">
    <name type="scientific">Psilocybe cyanescens</name>
    <dbReference type="NCBI Taxonomy" id="93625"/>
    <lineage>
        <taxon>Eukaryota</taxon>
        <taxon>Fungi</taxon>
        <taxon>Dikarya</taxon>
        <taxon>Basidiomycota</taxon>
        <taxon>Agaricomycotina</taxon>
        <taxon>Agaricomycetes</taxon>
        <taxon>Agaricomycetidae</taxon>
        <taxon>Agaricales</taxon>
        <taxon>Agaricineae</taxon>
        <taxon>Strophariaceae</taxon>
        <taxon>Psilocybe</taxon>
    </lineage>
</organism>
<comment type="caution">
    <text evidence="3">The sequence shown here is derived from an EMBL/GenBank/DDBJ whole genome shotgun (WGS) entry which is preliminary data.</text>
</comment>
<dbReference type="InterPro" id="IPR025165">
    <property type="entry name" value="DUF4100"/>
</dbReference>
<dbReference type="Gene3D" id="2.40.70.10">
    <property type="entry name" value="Acid Proteases"/>
    <property type="match status" value="1"/>
</dbReference>
<evidence type="ECO:0000313" key="3">
    <source>
        <dbReference type="EMBL" id="PPQ71592.1"/>
    </source>
</evidence>
<dbReference type="CDD" id="cd00303">
    <property type="entry name" value="retropepsin_like"/>
    <property type="match status" value="1"/>
</dbReference>
<evidence type="ECO:0000259" key="2">
    <source>
        <dbReference type="Pfam" id="PF13352"/>
    </source>
</evidence>
<feature type="region of interest" description="Disordered" evidence="1">
    <location>
        <begin position="403"/>
        <end position="444"/>
    </location>
</feature>
<gene>
    <name evidence="3" type="ORF">CVT25_007902</name>
</gene>
<dbReference type="STRING" id="93625.A0A409VZ98"/>
<reference evidence="3 4" key="1">
    <citation type="journal article" date="2018" name="Evol. Lett.">
        <title>Horizontal gene cluster transfer increased hallucinogenic mushroom diversity.</title>
        <authorList>
            <person name="Reynolds H.T."/>
            <person name="Vijayakumar V."/>
            <person name="Gluck-Thaler E."/>
            <person name="Korotkin H.B."/>
            <person name="Matheny P.B."/>
            <person name="Slot J.C."/>
        </authorList>
    </citation>
    <scope>NUCLEOTIDE SEQUENCE [LARGE SCALE GENOMIC DNA]</scope>
    <source>
        <strain evidence="3 4">2631</strain>
    </source>
</reference>
<sequence length="683" mass="75462">MSTMPGRNHHSAPKFDRAPASLVRFLDEVHRLGANCSLSEQETIDHALAYAPTEDYDLWALQPVASGGNWAAFKAAMIGLYPGASGNRKYSVNDLQNLIEEQASVPMKTQNQFGEYYRAFLKISMFLKAKDRLTDREISNMFFQGFPLEFRREVREQLRLQNPQHHPDDPWSLDEISEAAIFVLSRHPSGGSISGGSTQHAMSSNKQLTVKQEVFDVASLGKAFNNVSLIEAVAVLMQKMNQGTAPAPSGNVQQPAQNIFPRNNDCTFCSEPTHYMSSCASLMDYLKKGWCKRELPTYQVSLPDGSRVSGRTALGRNLKEKIDNWRQLNPSNSGIPSVSANVVEIQDAGSTSQIEEIYDDAPEDIHPKPTQRDQEELEMLETLAMSTQKKLDESRKKMGIAMANGPTTRSKGKGKLVDIPGRSTIAGPVTPVSTTTTEPSPAPQYRYVTPIEDSRIVDAVVKRGLSATVTLTTQELLAISPEVRKQIKEQIQTKRLTSSGSAFNMIMVSAEASVVPKHHSQGRTLPDRNDGLVVAKHVEDLRAIDVLLEGRITVEALMDDGCQIVALRKNLWERLGLPIRSDHQMQMVSANATTSRTVGLLHDLKIVIGGYEFYLQVQVVDDAPYEMLLGRPFLTLTQASVQHFTNGDSHVTLVDPNTCAVITVPTRARKAKDTTTNTVLMGF</sequence>